<protein>
    <submittedName>
        <fullName evidence="2">Uncharacterized protein</fullName>
    </submittedName>
</protein>
<evidence type="ECO:0000313" key="2">
    <source>
        <dbReference type="EMBL" id="OLY84979.1"/>
    </source>
</evidence>
<proteinExistence type="predicted"/>
<name>A0A1R0H769_9FUNG</name>
<organism evidence="2 3">
    <name type="scientific">Smittium mucronatum</name>
    <dbReference type="NCBI Taxonomy" id="133383"/>
    <lineage>
        <taxon>Eukaryota</taxon>
        <taxon>Fungi</taxon>
        <taxon>Fungi incertae sedis</taxon>
        <taxon>Zoopagomycota</taxon>
        <taxon>Kickxellomycotina</taxon>
        <taxon>Harpellomycetes</taxon>
        <taxon>Harpellales</taxon>
        <taxon>Legeriomycetaceae</taxon>
        <taxon>Smittium</taxon>
    </lineage>
</organism>
<comment type="caution">
    <text evidence="2">The sequence shown here is derived from an EMBL/GenBank/DDBJ whole genome shotgun (WGS) entry which is preliminary data.</text>
</comment>
<accession>A0A1R0H769</accession>
<feature type="region of interest" description="Disordered" evidence="1">
    <location>
        <begin position="126"/>
        <end position="146"/>
    </location>
</feature>
<dbReference type="EMBL" id="LSSL01000282">
    <property type="protein sequence ID" value="OLY84979.1"/>
    <property type="molecule type" value="Genomic_DNA"/>
</dbReference>
<reference evidence="2 3" key="1">
    <citation type="journal article" date="2016" name="Mol. Biol. Evol.">
        <title>Genome-Wide Survey of Gut Fungi (Harpellales) Reveals the First Horizontally Transferred Ubiquitin Gene from a Mosquito Host.</title>
        <authorList>
            <person name="Wang Y."/>
            <person name="White M.M."/>
            <person name="Kvist S."/>
            <person name="Moncalvo J.M."/>
        </authorList>
    </citation>
    <scope>NUCLEOTIDE SEQUENCE [LARGE SCALE GENOMIC DNA]</scope>
    <source>
        <strain evidence="2 3">ALG-7-W6</strain>
    </source>
</reference>
<dbReference type="STRING" id="133383.A0A1R0H769"/>
<dbReference type="AlphaFoldDB" id="A0A1R0H769"/>
<evidence type="ECO:0000313" key="3">
    <source>
        <dbReference type="Proteomes" id="UP000187455"/>
    </source>
</evidence>
<keyword evidence="3" id="KW-1185">Reference proteome</keyword>
<dbReference type="Proteomes" id="UP000187455">
    <property type="component" value="Unassembled WGS sequence"/>
</dbReference>
<gene>
    <name evidence="2" type="ORF">AYI68_g844</name>
</gene>
<sequence>MDYLENIKFSNILNLDEYLVGDDFDSDSCYSILINQASPQKVFDYGPDLIHHEASGVHNSSTPRLPEISYHQGPHCVSNFYNLNPASNSKSSFISQKKISDLENESTSLPEATQSSYVSPNTSLDSSCSQCSDPSRAENAPGNPKESQCLDMMVIQGLSLKELEIDPHYRLEFLTEIDLNHASFMLLLPILDKKRKSFPRKNHAFRHSKISPLPSPDHQICSYSSSFNNGLFGINMDSDKVNISSNLGSKSSQNLKKILMDHQELLFEVKSHPNSFQKQSKAESYEKERHFEFSIQELSLKSKTPLNEITKISLDEIDSPFINNLDNKVSLFPASSPSPQLKTNSLINISKCIDTISKPKIDGSEKTNFLEKPNLKDVYISADNFESNINNFPSEMALNTKKPLQNEGKASFFSRKFGGKFFKLANESEIKIGKRFDSPKTAFDPQTSDFKLETHELLDRRRVEAQNSTLYFKLHKRPNSNSTVVYDRNAESNKSLLLYPDFDERNNNRNSDPPSSEIRTAIPSLVMENEFFFKSQEDLTSHMSDYSGDEDNCSSDYEYSHDGYTSYQSSINSDDNSKDFLLNKNHISVLNKLKSILENLLDAWDLDIESSENVEIIKFMKKRVWNVPKRKSFGHELISKKKSDEMFVKVATELIETEIIYNNVLREIIKVKKYKFINSL</sequence>
<evidence type="ECO:0000256" key="1">
    <source>
        <dbReference type="SAM" id="MobiDB-lite"/>
    </source>
</evidence>